<keyword evidence="1" id="KW-0812">Transmembrane</keyword>
<feature type="transmembrane region" description="Helical" evidence="1">
    <location>
        <begin position="130"/>
        <end position="150"/>
    </location>
</feature>
<feature type="non-terminal residue" evidence="2">
    <location>
        <position position="180"/>
    </location>
</feature>
<accession>X0W4B7</accession>
<feature type="transmembrane region" description="Helical" evidence="1">
    <location>
        <begin position="79"/>
        <end position="101"/>
    </location>
</feature>
<feature type="transmembrane region" description="Helical" evidence="1">
    <location>
        <begin position="52"/>
        <end position="72"/>
    </location>
</feature>
<evidence type="ECO:0008006" key="3">
    <source>
        <dbReference type="Google" id="ProtNLM"/>
    </source>
</evidence>
<comment type="caution">
    <text evidence="2">The sequence shown here is derived from an EMBL/GenBank/DDBJ whole genome shotgun (WGS) entry which is preliminary data.</text>
</comment>
<evidence type="ECO:0000256" key="1">
    <source>
        <dbReference type="SAM" id="Phobius"/>
    </source>
</evidence>
<organism evidence="2">
    <name type="scientific">marine sediment metagenome</name>
    <dbReference type="NCBI Taxonomy" id="412755"/>
    <lineage>
        <taxon>unclassified sequences</taxon>
        <taxon>metagenomes</taxon>
        <taxon>ecological metagenomes</taxon>
    </lineage>
</organism>
<protein>
    <recommendedName>
        <fullName evidence="3">Glycosyltransferase RgtA/B/C/D-like domain-containing protein</fullName>
    </recommendedName>
</protein>
<dbReference type="AlphaFoldDB" id="X0W4B7"/>
<evidence type="ECO:0000313" key="2">
    <source>
        <dbReference type="EMBL" id="GAG25405.1"/>
    </source>
</evidence>
<gene>
    <name evidence="2" type="ORF">S01H1_53598</name>
</gene>
<keyword evidence="1" id="KW-0472">Membrane</keyword>
<sequence>MYWGLTGAGSWISSIISGQEYITTSVGVVGSREVVEHLGGSASHTAVALSRLPFSAIFATLGFSGAIIVFLVKRNFSTGIPILVMAIAPLLLFPLSVNYAGEFTTRLYLFALAPMAYFTVKLIELRKRALTVILCLLLAIGPAWNVIAHYGNEAMDYLSTARLAAIYFGHDTIEEGYLTG</sequence>
<reference evidence="2" key="1">
    <citation type="journal article" date="2014" name="Front. Microbiol.">
        <title>High frequency of phylogenetically diverse reductive dehalogenase-homologous genes in deep subseafloor sedimentary metagenomes.</title>
        <authorList>
            <person name="Kawai M."/>
            <person name="Futagami T."/>
            <person name="Toyoda A."/>
            <person name="Takaki Y."/>
            <person name="Nishi S."/>
            <person name="Hori S."/>
            <person name="Arai W."/>
            <person name="Tsubouchi T."/>
            <person name="Morono Y."/>
            <person name="Uchiyama I."/>
            <person name="Ito T."/>
            <person name="Fujiyama A."/>
            <person name="Inagaki F."/>
            <person name="Takami H."/>
        </authorList>
    </citation>
    <scope>NUCLEOTIDE SEQUENCE</scope>
    <source>
        <strain evidence="2">Expedition CK06-06</strain>
    </source>
</reference>
<keyword evidence="1" id="KW-1133">Transmembrane helix</keyword>
<proteinExistence type="predicted"/>
<feature type="transmembrane region" description="Helical" evidence="1">
    <location>
        <begin position="107"/>
        <end position="123"/>
    </location>
</feature>
<name>X0W4B7_9ZZZZ</name>
<dbReference type="EMBL" id="BARS01034716">
    <property type="protein sequence ID" value="GAG25405.1"/>
    <property type="molecule type" value="Genomic_DNA"/>
</dbReference>